<dbReference type="InterPro" id="IPR036457">
    <property type="entry name" value="PPM-type-like_dom_sf"/>
</dbReference>
<dbReference type="InterPro" id="IPR001932">
    <property type="entry name" value="PPM-type_phosphatase-like_dom"/>
</dbReference>
<dbReference type="AlphaFoldDB" id="A0A2K2F8S0"/>
<keyword evidence="4" id="KW-1185">Reference proteome</keyword>
<protein>
    <submittedName>
        <fullName evidence="3">Serine/threonine protein phosphatase</fullName>
    </submittedName>
</protein>
<dbReference type="PANTHER" id="PTHR43156">
    <property type="entry name" value="STAGE II SPORULATION PROTEIN E-RELATED"/>
    <property type="match status" value="1"/>
</dbReference>
<dbReference type="EMBL" id="NIOJ01000073">
    <property type="protein sequence ID" value="PNT95176.1"/>
    <property type="molecule type" value="Genomic_DNA"/>
</dbReference>
<sequence>MSLYIDASYESLNKFNEELCGDKVEIIRNRDSVIVVLADGLGSGVKANILATLTSKIIGTMLTEGASVDEAVETIVNTLPVCRERGIAYSTFSILQVFYSGKAYLAEFDNPSMIRLKKGVFVDVERENRAINGKRILESRFSVSPGDLFVMMSDGVIHAGIGSTLNMGWQWENVRDYIAKTYRPDMSARNMSKLLISACDNLYSRMPGDDATAVAIKIREPVQVNIMIGPPVDRSMDGYVVGRFMEQKGKKIVCGGTTSQIVSRELNKEIITTINYFNPSIPPTAEIEGIDMATEGVLTFGKALEFVKNCFSSESTINDFLSLNKQDGASRLAKILLEEGTSMHFFVGRAINPAHQNPELPLNLSLKLKLVEEMAEYLKKMGKHVEVEYY</sequence>
<dbReference type="PANTHER" id="PTHR43156:SF2">
    <property type="entry name" value="STAGE II SPORULATION PROTEIN E"/>
    <property type="match status" value="1"/>
</dbReference>
<feature type="domain" description="PPM-type phosphatase" evidence="2">
    <location>
        <begin position="3"/>
        <end position="218"/>
    </location>
</feature>
<dbReference type="OrthoDB" id="1090916at2"/>
<evidence type="ECO:0000259" key="2">
    <source>
        <dbReference type="SMART" id="SM00331"/>
    </source>
</evidence>
<dbReference type="SUPFAM" id="SSF81606">
    <property type="entry name" value="PP2C-like"/>
    <property type="match status" value="1"/>
</dbReference>
<dbReference type="Gene3D" id="3.60.40.10">
    <property type="entry name" value="PPM-type phosphatase domain"/>
    <property type="match status" value="1"/>
</dbReference>
<dbReference type="Proteomes" id="UP000236151">
    <property type="component" value="Unassembled WGS sequence"/>
</dbReference>
<reference evidence="3 4" key="1">
    <citation type="submission" date="2017-06" db="EMBL/GenBank/DDBJ databases">
        <title>Investigating the central metabolism of Clostridium thermosuccinogenes.</title>
        <authorList>
            <person name="Koendjbiharie J.G."/>
            <person name="van Kranenburg R."/>
        </authorList>
    </citation>
    <scope>NUCLEOTIDE SEQUENCE [LARGE SCALE GENOMIC DNA]</scope>
    <source>
        <strain evidence="3 4">DSM 5806</strain>
    </source>
</reference>
<name>A0A2K2F8S0_9CLOT</name>
<proteinExistence type="predicted"/>
<gene>
    <name evidence="3" type="ORF">CDQ84_17530</name>
</gene>
<keyword evidence="1" id="KW-0378">Hydrolase</keyword>
<dbReference type="SMART" id="SM00331">
    <property type="entry name" value="PP2C_SIG"/>
    <property type="match status" value="1"/>
</dbReference>
<dbReference type="RefSeq" id="WP_103083039.1">
    <property type="nucleotide sequence ID" value="NZ_CP021850.1"/>
</dbReference>
<organism evidence="3 4">
    <name type="scientific">Clostridium thermosuccinogenes</name>
    <dbReference type="NCBI Taxonomy" id="84032"/>
    <lineage>
        <taxon>Bacteria</taxon>
        <taxon>Bacillati</taxon>
        <taxon>Bacillota</taxon>
        <taxon>Clostridia</taxon>
        <taxon>Eubacteriales</taxon>
        <taxon>Clostridiaceae</taxon>
        <taxon>Clostridium</taxon>
    </lineage>
</organism>
<evidence type="ECO:0000256" key="1">
    <source>
        <dbReference type="ARBA" id="ARBA00022801"/>
    </source>
</evidence>
<dbReference type="Pfam" id="PF07228">
    <property type="entry name" value="SpoIIE"/>
    <property type="match status" value="1"/>
</dbReference>
<evidence type="ECO:0000313" key="4">
    <source>
        <dbReference type="Proteomes" id="UP000236151"/>
    </source>
</evidence>
<dbReference type="KEGG" id="cthd:CDO33_14185"/>
<evidence type="ECO:0000313" key="3">
    <source>
        <dbReference type="EMBL" id="PNT95176.1"/>
    </source>
</evidence>
<accession>A0A2K2F8S0</accession>
<dbReference type="InterPro" id="IPR052016">
    <property type="entry name" value="Bact_Sigma-Reg"/>
</dbReference>
<dbReference type="GO" id="GO:0016791">
    <property type="term" value="F:phosphatase activity"/>
    <property type="evidence" value="ECO:0007669"/>
    <property type="project" value="TreeGrafter"/>
</dbReference>
<comment type="caution">
    <text evidence="3">The sequence shown here is derived from an EMBL/GenBank/DDBJ whole genome shotgun (WGS) entry which is preliminary data.</text>
</comment>